<keyword evidence="3 6" id="KW-0347">Helicase</keyword>
<keyword evidence="2" id="KW-0378">Hydrolase</keyword>
<dbReference type="Gene3D" id="3.40.50.300">
    <property type="entry name" value="P-loop containing nucleotide triphosphate hydrolases"/>
    <property type="match status" value="1"/>
</dbReference>
<evidence type="ECO:0000256" key="3">
    <source>
        <dbReference type="ARBA" id="ARBA00022806"/>
    </source>
</evidence>
<feature type="domain" description="UvrD-like helicase ATP-binding" evidence="5">
    <location>
        <begin position="7"/>
        <end position="241"/>
    </location>
</feature>
<accession>A0A1G6T8A9</accession>
<organism evidence="6 7">
    <name type="scientific">Halanaerobium congolense</name>
    <dbReference type="NCBI Taxonomy" id="54121"/>
    <lineage>
        <taxon>Bacteria</taxon>
        <taxon>Bacillati</taxon>
        <taxon>Bacillota</taxon>
        <taxon>Clostridia</taxon>
        <taxon>Halanaerobiales</taxon>
        <taxon>Halanaerobiaceae</taxon>
        <taxon>Halanaerobium</taxon>
    </lineage>
</organism>
<evidence type="ECO:0000259" key="5">
    <source>
        <dbReference type="Pfam" id="PF00580"/>
    </source>
</evidence>
<sequence length="659" mass="76045">MYKIYSGSTGSGKSFKLKKEYQKLASKIGSEEILLFLNSARSVSQFREEINLEMVGNLNIYTYFGFVNQQLNKNWPAVERKYSGTNQLIEPTFMNIETSHFLMSNYVAKYRKNRAYFRSIRARPVQIAVQLIDNLNLAAFNMLDFKELKQRLLGWTQQDEERREYAEQSIEIMKTFRDFSLNYRLFDYSAAVSLFNRYLLADQDYLFNLNEKYDYLLVDDLEKMVPAGQELIKSLTGAGINGIFTFNESGGFNRFFGGNPAAAKKRFFNSEAEIVEINENYTAAAASSELAQEIKAVVQERKSNLVQSPLLLEEIDSELRGEMLIKVGRKIISLLKKGVKADQIAVISPKIDKVLSFSLQQILEKNGYQLSNFNRSKRLIDIPFARALLILYLFHCERTNIVGVSSLQQALSLLLELDPLRSYILAEEIAASGMKLIDLDDSGLRDKINFQAAEKYDYLKDWLQDKKEEELEIEVFFQLVFSEVLAPLDPSQEDIFACRQMIESVARFHQAVENFHQEKNDLSERYINMIYEGTLAAETLFKGQEKEAGVILASPYKFLFSPELAGVDYLFLLDISSSDWMQSIAKELVNPYIYTEQWQQTNKWDDRLDQKIRLNQLSDFLISLIYKVKKGIYIADSFLNSSGKEQEGPLYRWLDVRGE</sequence>
<dbReference type="Proteomes" id="UP000324896">
    <property type="component" value="Unassembled WGS sequence"/>
</dbReference>
<dbReference type="SUPFAM" id="SSF52540">
    <property type="entry name" value="P-loop containing nucleoside triphosphate hydrolases"/>
    <property type="match status" value="1"/>
</dbReference>
<name>A0A1G6T8A9_9FIRM</name>
<keyword evidence="1" id="KW-0547">Nucleotide-binding</keyword>
<evidence type="ECO:0000256" key="1">
    <source>
        <dbReference type="ARBA" id="ARBA00022741"/>
    </source>
</evidence>
<reference evidence="6 7" key="1">
    <citation type="submission" date="2016-10" db="EMBL/GenBank/DDBJ databases">
        <authorList>
            <person name="Varghese N."/>
            <person name="Submissions S."/>
        </authorList>
    </citation>
    <scope>NUCLEOTIDE SEQUENCE [LARGE SCALE GENOMIC DNA]</scope>
    <source>
        <strain evidence="6 7">WG10</strain>
    </source>
</reference>
<evidence type="ECO:0000256" key="2">
    <source>
        <dbReference type="ARBA" id="ARBA00022801"/>
    </source>
</evidence>
<dbReference type="Gene3D" id="1.10.10.160">
    <property type="match status" value="1"/>
</dbReference>
<dbReference type="EMBL" id="FMYT01000039">
    <property type="protein sequence ID" value="SDD25094.1"/>
    <property type="molecule type" value="Genomic_DNA"/>
</dbReference>
<dbReference type="InterPro" id="IPR013986">
    <property type="entry name" value="DExx_box_DNA_helicase_dom_sf"/>
</dbReference>
<dbReference type="InterPro" id="IPR027417">
    <property type="entry name" value="P-loop_NTPase"/>
</dbReference>
<dbReference type="RefSeq" id="WP_149796975.1">
    <property type="nucleotide sequence ID" value="NZ_FMYT01000039.1"/>
</dbReference>
<dbReference type="InterPro" id="IPR014016">
    <property type="entry name" value="UvrD-like_ATP-bd"/>
</dbReference>
<dbReference type="AlphaFoldDB" id="A0A1G6T8A9"/>
<protein>
    <submittedName>
        <fullName evidence="6">Superfamily I DNA or RNA helicase</fullName>
    </submittedName>
</protein>
<dbReference type="GO" id="GO:0016787">
    <property type="term" value="F:hydrolase activity"/>
    <property type="evidence" value="ECO:0007669"/>
    <property type="project" value="UniProtKB-KW"/>
</dbReference>
<dbReference type="GO" id="GO:0005524">
    <property type="term" value="F:ATP binding"/>
    <property type="evidence" value="ECO:0007669"/>
    <property type="project" value="UniProtKB-KW"/>
</dbReference>
<proteinExistence type="predicted"/>
<evidence type="ECO:0000313" key="6">
    <source>
        <dbReference type="EMBL" id="SDD25094.1"/>
    </source>
</evidence>
<gene>
    <name evidence="6" type="ORF">SAMN04488597_1395</name>
</gene>
<evidence type="ECO:0000256" key="4">
    <source>
        <dbReference type="ARBA" id="ARBA00022840"/>
    </source>
</evidence>
<dbReference type="GO" id="GO:0004386">
    <property type="term" value="F:helicase activity"/>
    <property type="evidence" value="ECO:0007669"/>
    <property type="project" value="UniProtKB-KW"/>
</dbReference>
<keyword evidence="4" id="KW-0067">ATP-binding</keyword>
<evidence type="ECO:0000313" key="7">
    <source>
        <dbReference type="Proteomes" id="UP000324896"/>
    </source>
</evidence>
<dbReference type="Pfam" id="PF00580">
    <property type="entry name" value="UvrD-helicase"/>
    <property type="match status" value="1"/>
</dbReference>